<dbReference type="GeneID" id="27713016"/>
<dbReference type="EMBL" id="KN848075">
    <property type="protein sequence ID" value="KIX97156.1"/>
    <property type="molecule type" value="Genomic_DNA"/>
</dbReference>
<feature type="region of interest" description="Disordered" evidence="1">
    <location>
        <begin position="17"/>
        <end position="51"/>
    </location>
</feature>
<keyword evidence="3" id="KW-1185">Reference proteome</keyword>
<organism evidence="2 3">
    <name type="scientific">Fonsecaea multimorphosa CBS 102226</name>
    <dbReference type="NCBI Taxonomy" id="1442371"/>
    <lineage>
        <taxon>Eukaryota</taxon>
        <taxon>Fungi</taxon>
        <taxon>Dikarya</taxon>
        <taxon>Ascomycota</taxon>
        <taxon>Pezizomycotina</taxon>
        <taxon>Eurotiomycetes</taxon>
        <taxon>Chaetothyriomycetidae</taxon>
        <taxon>Chaetothyriales</taxon>
        <taxon>Herpotrichiellaceae</taxon>
        <taxon>Fonsecaea</taxon>
    </lineage>
</organism>
<protein>
    <submittedName>
        <fullName evidence="2">Uncharacterized protein</fullName>
    </submittedName>
</protein>
<evidence type="ECO:0000313" key="3">
    <source>
        <dbReference type="Proteomes" id="UP000053411"/>
    </source>
</evidence>
<evidence type="ECO:0000256" key="1">
    <source>
        <dbReference type="SAM" id="MobiDB-lite"/>
    </source>
</evidence>
<sequence length="306" mass="33715">MPSLWLEEEGEQFQDDLHTHNNDIHPPYSNEAQNPVVGAGSPAGPHLQTQMSYSAQQQLPSHNARSGTVETIYSPGPYSWGAAASTPMISKQQRALDLMIEAAAQYPDDIDRSRWNNNHLPAQGQPDATNNDLSYSPAFSDSPVISSSVANARHSQPRRRSSDIDSLFEDSDEPEEEIYVLQRRDEGVGNGDDKDSPASALLTHAHDLDTPSPCGLSRQLQGQLNVLSSEIGQGKRRRHHRGDFKHKSPMDMKKYATAFQHNTDSFTINSKVNGKNPRQEDLKSLTIVPADALPRHVLATLHTASA</sequence>
<proteinExistence type="predicted"/>
<dbReference type="Proteomes" id="UP000053411">
    <property type="component" value="Unassembled WGS sequence"/>
</dbReference>
<reference evidence="2 3" key="1">
    <citation type="submission" date="2015-01" db="EMBL/GenBank/DDBJ databases">
        <title>The Genome Sequence of Fonsecaea multimorphosa CBS 102226.</title>
        <authorList>
            <consortium name="The Broad Institute Genomics Platform"/>
            <person name="Cuomo C."/>
            <person name="de Hoog S."/>
            <person name="Gorbushina A."/>
            <person name="Stielow B."/>
            <person name="Teixiera M."/>
            <person name="Abouelleil A."/>
            <person name="Chapman S.B."/>
            <person name="Priest M."/>
            <person name="Young S.K."/>
            <person name="Wortman J."/>
            <person name="Nusbaum C."/>
            <person name="Birren B."/>
        </authorList>
    </citation>
    <scope>NUCLEOTIDE SEQUENCE [LARGE SCALE GENOMIC DNA]</scope>
    <source>
        <strain evidence="2 3">CBS 102226</strain>
    </source>
</reference>
<dbReference type="OrthoDB" id="10627198at2759"/>
<accession>A0A0D2IJB7</accession>
<dbReference type="AlphaFoldDB" id="A0A0D2IJB7"/>
<feature type="region of interest" description="Disordered" evidence="1">
    <location>
        <begin position="112"/>
        <end position="174"/>
    </location>
</feature>
<feature type="compositionally biased region" description="Polar residues" evidence="1">
    <location>
        <begin position="115"/>
        <end position="154"/>
    </location>
</feature>
<gene>
    <name evidence="2" type="ORF">Z520_07270</name>
</gene>
<dbReference type="VEuPathDB" id="FungiDB:Z520_07270"/>
<evidence type="ECO:0000313" key="2">
    <source>
        <dbReference type="EMBL" id="KIX97156.1"/>
    </source>
</evidence>
<name>A0A0D2IJB7_9EURO</name>
<dbReference type="RefSeq" id="XP_016631279.1">
    <property type="nucleotide sequence ID" value="XM_016777769.1"/>
</dbReference>